<dbReference type="PIRSF" id="PIRSF028696">
    <property type="entry name" value="UCP028696"/>
    <property type="match status" value="1"/>
</dbReference>
<feature type="chain" id="PRO_5045150230" evidence="1">
    <location>
        <begin position="20"/>
        <end position="326"/>
    </location>
</feature>
<accession>A0ABY5LF56</accession>
<sequence length="326" mass="36295">MKAQLTLLSLAIASTPTMAKLSEHSGFSGEVSLSAGYVSSKSNFDTEGEKTVDQFNQEASTDSRITALPLGKLNYTFGHSLDKQVYIGTSREDIAIGALAVELGYKQQLGSGTIVDVSVLPSIMSGETWADPFVVNQTRQKTDEDGMAYRLKFTNIQGSHFSLDTAFGSKDIDEERSGVTQLTADQAKLLDRDSDWYYMRGSYRMPLGNSTYLVPALTYISADADGDANSYDSYRGEVSYATLLDRHKLAITAGYTHRSYDEIHPLFSKTREENVYSLFTAYEYRLGNEWRDWSVVALAGYKNTDANIKFYDKSQFLTSVGMSYHF</sequence>
<dbReference type="Proteomes" id="UP001058602">
    <property type="component" value="Chromosome 1"/>
</dbReference>
<dbReference type="SUPFAM" id="SSF56935">
    <property type="entry name" value="Porins"/>
    <property type="match status" value="1"/>
</dbReference>
<dbReference type="InterPro" id="IPR016896">
    <property type="entry name" value="DUF2860"/>
</dbReference>
<dbReference type="Pfam" id="PF11059">
    <property type="entry name" value="DUF2860"/>
    <property type="match status" value="1"/>
</dbReference>
<keyword evidence="1" id="KW-0732">Signal</keyword>
<organism evidence="2 3">
    <name type="scientific">Vibrio japonicus</name>
    <dbReference type="NCBI Taxonomy" id="1824638"/>
    <lineage>
        <taxon>Bacteria</taxon>
        <taxon>Pseudomonadati</taxon>
        <taxon>Pseudomonadota</taxon>
        <taxon>Gammaproteobacteria</taxon>
        <taxon>Vibrionales</taxon>
        <taxon>Vibrionaceae</taxon>
        <taxon>Vibrio</taxon>
    </lineage>
</organism>
<gene>
    <name evidence="2" type="ORF">NP165_00140</name>
</gene>
<reference evidence="2" key="1">
    <citation type="submission" date="2022-07" db="EMBL/GenBank/DDBJ databases">
        <title>Complete genome of Vibrio japonicus strain JCM 31412T and phylogenomic assessment of the Nereis clade of the genus Vibrio.</title>
        <authorList>
            <person name="Shlafstein M.D."/>
            <person name="Emsley S.A."/>
            <person name="Ushijima B."/>
            <person name="Videau P."/>
            <person name="Saw J.H."/>
        </authorList>
    </citation>
    <scope>NUCLEOTIDE SEQUENCE</scope>
    <source>
        <strain evidence="2">JCM 31412</strain>
    </source>
</reference>
<dbReference type="RefSeq" id="WP_257084387.1">
    <property type="nucleotide sequence ID" value="NZ_CP102096.1"/>
</dbReference>
<keyword evidence="3" id="KW-1185">Reference proteome</keyword>
<evidence type="ECO:0000313" key="2">
    <source>
        <dbReference type="EMBL" id="UUM30644.1"/>
    </source>
</evidence>
<evidence type="ECO:0000256" key="1">
    <source>
        <dbReference type="SAM" id="SignalP"/>
    </source>
</evidence>
<name>A0ABY5LF56_9VIBR</name>
<proteinExistence type="predicted"/>
<evidence type="ECO:0000313" key="3">
    <source>
        <dbReference type="Proteomes" id="UP001058602"/>
    </source>
</evidence>
<feature type="signal peptide" evidence="1">
    <location>
        <begin position="1"/>
        <end position="19"/>
    </location>
</feature>
<dbReference type="EMBL" id="CP102096">
    <property type="protein sequence ID" value="UUM30644.1"/>
    <property type="molecule type" value="Genomic_DNA"/>
</dbReference>
<protein>
    <submittedName>
        <fullName evidence="2">DUF2860 domain-containing protein</fullName>
    </submittedName>
</protein>